<feature type="region of interest" description="Disordered" evidence="1">
    <location>
        <begin position="1112"/>
        <end position="1133"/>
    </location>
</feature>
<dbReference type="Pfam" id="PF07923">
    <property type="entry name" value="N1221"/>
    <property type="match status" value="1"/>
</dbReference>
<keyword evidence="5" id="KW-1185">Reference proteome</keyword>
<feature type="domain" description="Far11/STRP C-terminal" evidence="3">
    <location>
        <begin position="540"/>
        <end position="1067"/>
    </location>
</feature>
<evidence type="ECO:0000259" key="2">
    <source>
        <dbReference type="SMART" id="SM01292"/>
    </source>
</evidence>
<dbReference type="STRING" id="1182542.W9ZAM2"/>
<dbReference type="PANTHER" id="PTHR13239:SF4">
    <property type="entry name" value="AT25231P"/>
    <property type="match status" value="1"/>
</dbReference>
<feature type="domain" description="Far11/STRP N-terminal" evidence="2">
    <location>
        <begin position="106"/>
        <end position="432"/>
    </location>
</feature>
<dbReference type="EMBL" id="AMGY01000001">
    <property type="protein sequence ID" value="EXJ91569.1"/>
    <property type="molecule type" value="Genomic_DNA"/>
</dbReference>
<dbReference type="InterPro" id="IPR040185">
    <property type="entry name" value="Far11/STRP"/>
</dbReference>
<dbReference type="GeneID" id="19164259"/>
<feature type="compositionally biased region" description="Low complexity" evidence="1">
    <location>
        <begin position="37"/>
        <end position="46"/>
    </location>
</feature>
<feature type="region of interest" description="Disordered" evidence="1">
    <location>
        <begin position="475"/>
        <end position="494"/>
    </location>
</feature>
<dbReference type="Proteomes" id="UP000019478">
    <property type="component" value="Unassembled WGS sequence"/>
</dbReference>
<feature type="compositionally biased region" description="Pro residues" evidence="1">
    <location>
        <begin position="65"/>
        <end position="82"/>
    </location>
</feature>
<dbReference type="eggNOG" id="KOG3680">
    <property type="taxonomic scope" value="Eukaryota"/>
</dbReference>
<dbReference type="InterPro" id="IPR012486">
    <property type="entry name" value="Far11/STRP_N"/>
</dbReference>
<dbReference type="HOGENOM" id="CLU_003184_0_0_1"/>
<gene>
    <name evidence="4" type="ORF">A1O3_00117</name>
</gene>
<feature type="region of interest" description="Disordered" evidence="1">
    <location>
        <begin position="1038"/>
        <end position="1058"/>
    </location>
</feature>
<name>W9ZAM2_9EURO</name>
<feature type="region of interest" description="Disordered" evidence="1">
    <location>
        <begin position="656"/>
        <end position="686"/>
    </location>
</feature>
<reference evidence="4 5" key="1">
    <citation type="submission" date="2013-03" db="EMBL/GenBank/DDBJ databases">
        <title>The Genome Sequence of Capronia epimyces CBS 606.96.</title>
        <authorList>
            <consortium name="The Broad Institute Genomics Platform"/>
            <person name="Cuomo C."/>
            <person name="de Hoog S."/>
            <person name="Gorbushina A."/>
            <person name="Walker B."/>
            <person name="Young S.K."/>
            <person name="Zeng Q."/>
            <person name="Gargeya S."/>
            <person name="Fitzgerald M."/>
            <person name="Haas B."/>
            <person name="Abouelleil A."/>
            <person name="Allen A.W."/>
            <person name="Alvarado L."/>
            <person name="Arachchi H.M."/>
            <person name="Berlin A.M."/>
            <person name="Chapman S.B."/>
            <person name="Gainer-Dewar J."/>
            <person name="Goldberg J."/>
            <person name="Griggs A."/>
            <person name="Gujja S."/>
            <person name="Hansen M."/>
            <person name="Howarth C."/>
            <person name="Imamovic A."/>
            <person name="Ireland A."/>
            <person name="Larimer J."/>
            <person name="McCowan C."/>
            <person name="Murphy C."/>
            <person name="Pearson M."/>
            <person name="Poon T.W."/>
            <person name="Priest M."/>
            <person name="Roberts A."/>
            <person name="Saif S."/>
            <person name="Shea T."/>
            <person name="Sisk P."/>
            <person name="Sykes S."/>
            <person name="Wortman J."/>
            <person name="Nusbaum C."/>
            <person name="Birren B."/>
        </authorList>
    </citation>
    <scope>NUCLEOTIDE SEQUENCE [LARGE SCALE GENOMIC DNA]</scope>
    <source>
        <strain evidence="4 5">CBS 606.96</strain>
    </source>
</reference>
<feature type="region of interest" description="Disordered" evidence="1">
    <location>
        <begin position="1"/>
        <end position="88"/>
    </location>
</feature>
<dbReference type="Pfam" id="PF11882">
    <property type="entry name" value="DUF3402"/>
    <property type="match status" value="1"/>
</dbReference>
<dbReference type="AlphaFoldDB" id="W9ZAM2"/>
<feature type="compositionally biased region" description="Basic residues" evidence="1">
    <location>
        <begin position="983"/>
        <end position="993"/>
    </location>
</feature>
<evidence type="ECO:0008006" key="6">
    <source>
        <dbReference type="Google" id="ProtNLM"/>
    </source>
</evidence>
<feature type="compositionally biased region" description="Pro residues" evidence="1">
    <location>
        <begin position="677"/>
        <end position="686"/>
    </location>
</feature>
<dbReference type="RefSeq" id="XP_007728459.1">
    <property type="nucleotide sequence ID" value="XM_007730269.1"/>
</dbReference>
<evidence type="ECO:0000313" key="5">
    <source>
        <dbReference type="Proteomes" id="UP000019478"/>
    </source>
</evidence>
<feature type="compositionally biased region" description="Pro residues" evidence="1">
    <location>
        <begin position="1122"/>
        <end position="1132"/>
    </location>
</feature>
<dbReference type="OrthoDB" id="18234at2759"/>
<dbReference type="SMART" id="SM01293">
    <property type="entry name" value="DUF3402"/>
    <property type="match status" value="1"/>
</dbReference>
<protein>
    <recommendedName>
        <fullName evidence="6">Far11/STRP C-terminal domain-containing protein</fullName>
    </recommendedName>
</protein>
<dbReference type="GO" id="GO:0007010">
    <property type="term" value="P:cytoskeleton organization"/>
    <property type="evidence" value="ECO:0007669"/>
    <property type="project" value="TreeGrafter"/>
</dbReference>
<feature type="compositionally biased region" description="Acidic residues" evidence="1">
    <location>
        <begin position="1044"/>
        <end position="1058"/>
    </location>
</feature>
<dbReference type="SMART" id="SM01292">
    <property type="entry name" value="N1221"/>
    <property type="match status" value="1"/>
</dbReference>
<organism evidence="4 5">
    <name type="scientific">Capronia epimyces CBS 606.96</name>
    <dbReference type="NCBI Taxonomy" id="1182542"/>
    <lineage>
        <taxon>Eukaryota</taxon>
        <taxon>Fungi</taxon>
        <taxon>Dikarya</taxon>
        <taxon>Ascomycota</taxon>
        <taxon>Pezizomycotina</taxon>
        <taxon>Eurotiomycetes</taxon>
        <taxon>Chaetothyriomycetidae</taxon>
        <taxon>Chaetothyriales</taxon>
        <taxon>Herpotrichiellaceae</taxon>
        <taxon>Capronia</taxon>
    </lineage>
</organism>
<sequence length="1149" mass="128462">MASDSDPQKAPPPPQQLFVRADEVDAGTSILSPSRELPLSALNPSNAAPPGPGPLRPVLRREGSAPPPPPPPSQPPPAPPAQTDPTDSLSLPQLRQLVAQFPKTEQRAYAFQYRDTGSFESEIDEWFHYTELEQDRDYLLDSLEAFEQRWKFFCEAQGIPEETTWITTDQAQRLHFVRDLVQDLKDDDYVSRVAALSCIYYILTGAWSSTSGLEAKERAAEDESHAHTENDWANAVQVQWIHKGADIVHLSSIMPQLYTCLIQAAKTRDSTHPPPTADGEEPSEVAFGENEYQELGLCLSCFYLLIESARVRSSTKVGLDIRQTISSLQPNFLVFLAGMISRLRWDDSYNIPLMHALQLFWKSLLLVFGDVTERLEKVKSVLQPRIERFSADAAHPVLTASPLDYHLFRQEITSKYPAYNPPLPLIPLEADQKTMLPLLPQHSSRPDTFSGVPDQGGGGAGTHRSIFHQPVHIATPAPSPPPSPIGPGGKAAKKQNYQTNQNFPFLYPPLDDSSNTIGGKGSTELQDLMVGKKWDGSDVPRSIIEAGELFASRMRMTRAMRQLWRERDLFMKYERGWTGDMTQVWDRDETGEQPTEEEKEIDRLDDPDLRDRMHAVEDFFQKALPDLQSLVIVMMKVMLTNVQDIAVRNGGFQDPLQQGGLNRTKSNPNMAQNQSLPIPPPPPPPEDMALEDLDNVRSREISQKAVSGAIFLMSKWFKVSHVLKFEYLTQLLLDSNYVQLTLKYFAHQNLEDLVAFRYDRDDLSFWHYCHVHSDHPPLSPTSPDERSETSSVDEAVPPPIPRHRRSPTNMSDAQPALEQGLAQQLPSDAQHPSVDELGNPLGPLPTTPITTYSFRQFQTAIHLLRILQKVTRGKSHRILFLVQFKSSQILRRILRVPDPTLRLYVLKLFKSQVPYCGRKWRQSNMRVITAIYLHCRPELRDEWLAGMHDANVEGEVDEAVPLEWALRGLTFWWQQRTYPGVTRRGKRGGKSGSKKTEPKSSQALDKISPTAAAAAAAAGTPEDSAFDIDDLLDADMLESRLGDPDDDEEEGGQEIDDDERDFFQRELDAIGWGLAGLRLTDGSEDVAFGEEALGVNGAGGYPVANGISGAEYGGAGLGTPLTPIPQSQPQPQPQWIVADAASLEHWQNS</sequence>
<feature type="region of interest" description="Disordered" evidence="1">
    <location>
        <begin position="775"/>
        <end position="814"/>
    </location>
</feature>
<evidence type="ECO:0000313" key="4">
    <source>
        <dbReference type="EMBL" id="EXJ91569.1"/>
    </source>
</evidence>
<feature type="region of interest" description="Disordered" evidence="1">
    <location>
        <begin position="981"/>
        <end position="1004"/>
    </location>
</feature>
<accession>W9ZAM2</accession>
<comment type="caution">
    <text evidence="4">The sequence shown here is derived from an EMBL/GenBank/DDBJ whole genome shotgun (WGS) entry which is preliminary data.</text>
</comment>
<dbReference type="PANTHER" id="PTHR13239">
    <property type="entry name" value="PROTEIN REQUIRED FOR HYPHAL ANASTOMOSIS HAM-2"/>
    <property type="match status" value="1"/>
</dbReference>
<evidence type="ECO:0000256" key="1">
    <source>
        <dbReference type="SAM" id="MobiDB-lite"/>
    </source>
</evidence>
<feature type="compositionally biased region" description="Polar residues" evidence="1">
    <location>
        <begin position="656"/>
        <end position="676"/>
    </location>
</feature>
<feature type="region of interest" description="Disordered" evidence="1">
    <location>
        <begin position="823"/>
        <end position="842"/>
    </location>
</feature>
<proteinExistence type="predicted"/>
<dbReference type="InterPro" id="IPR021819">
    <property type="entry name" value="Far11/STRP_C"/>
</dbReference>
<evidence type="ECO:0000259" key="3">
    <source>
        <dbReference type="SMART" id="SM01293"/>
    </source>
</evidence>
<dbReference type="GO" id="GO:0005829">
    <property type="term" value="C:cytosol"/>
    <property type="evidence" value="ECO:0007669"/>
    <property type="project" value="TreeGrafter"/>
</dbReference>